<organism evidence="1 2">
    <name type="scientific">Caerostris darwini</name>
    <dbReference type="NCBI Taxonomy" id="1538125"/>
    <lineage>
        <taxon>Eukaryota</taxon>
        <taxon>Metazoa</taxon>
        <taxon>Ecdysozoa</taxon>
        <taxon>Arthropoda</taxon>
        <taxon>Chelicerata</taxon>
        <taxon>Arachnida</taxon>
        <taxon>Araneae</taxon>
        <taxon>Araneomorphae</taxon>
        <taxon>Entelegynae</taxon>
        <taxon>Araneoidea</taxon>
        <taxon>Araneidae</taxon>
        <taxon>Caerostris</taxon>
    </lineage>
</organism>
<comment type="caution">
    <text evidence="1">The sequence shown here is derived from an EMBL/GenBank/DDBJ whole genome shotgun (WGS) entry which is preliminary data.</text>
</comment>
<dbReference type="EMBL" id="BPLQ01010304">
    <property type="protein sequence ID" value="GIY49850.1"/>
    <property type="molecule type" value="Genomic_DNA"/>
</dbReference>
<accession>A0AAV4TXV5</accession>
<sequence>MIRNRILLRSVPAAQRTKKTYRTRNVHRRRCTGDRMHAAELHALLAEKRSPAFSSSGLLRRQKKSHAGSHHSTQLLEQMYRFVNSAPPIGFRCHTPSISSIDKAKAVLRQITGCCGNSGLIFYCQNIVTGPATW</sequence>
<gene>
    <name evidence="1" type="ORF">CDAR_602401</name>
</gene>
<evidence type="ECO:0000313" key="2">
    <source>
        <dbReference type="Proteomes" id="UP001054837"/>
    </source>
</evidence>
<name>A0AAV4TXV5_9ARAC</name>
<keyword evidence="2" id="KW-1185">Reference proteome</keyword>
<dbReference type="AlphaFoldDB" id="A0AAV4TXV5"/>
<dbReference type="Proteomes" id="UP001054837">
    <property type="component" value="Unassembled WGS sequence"/>
</dbReference>
<evidence type="ECO:0000313" key="1">
    <source>
        <dbReference type="EMBL" id="GIY49850.1"/>
    </source>
</evidence>
<proteinExistence type="predicted"/>
<protein>
    <submittedName>
        <fullName evidence="1">Uncharacterized protein</fullName>
    </submittedName>
</protein>
<reference evidence="1 2" key="1">
    <citation type="submission" date="2021-06" db="EMBL/GenBank/DDBJ databases">
        <title>Caerostris darwini draft genome.</title>
        <authorList>
            <person name="Kono N."/>
            <person name="Arakawa K."/>
        </authorList>
    </citation>
    <scope>NUCLEOTIDE SEQUENCE [LARGE SCALE GENOMIC DNA]</scope>
</reference>